<dbReference type="AlphaFoldDB" id="A8R8K1"/>
<dbReference type="SUPFAM" id="SSF52788">
    <property type="entry name" value="Phosphotyrosine protein phosphatases I"/>
    <property type="match status" value="1"/>
</dbReference>
<dbReference type="Gene3D" id="3.40.50.2300">
    <property type="match status" value="1"/>
</dbReference>
<keyword evidence="4" id="KW-0963">Cytoplasm</keyword>
<evidence type="ECO:0000313" key="11">
    <source>
        <dbReference type="Proteomes" id="UP000004090"/>
    </source>
</evidence>
<dbReference type="PANTHER" id="PTHR11717:SF7">
    <property type="entry name" value="LOW MOLECULAR WEIGHT PHOSPHOTYROSINE PROTEIN PHOSPHATASE"/>
    <property type="match status" value="1"/>
</dbReference>
<dbReference type="PRINTS" id="PR00720">
    <property type="entry name" value="MAMMALPTPASE"/>
</dbReference>
<evidence type="ECO:0000256" key="7">
    <source>
        <dbReference type="ARBA" id="ARBA00051722"/>
    </source>
</evidence>
<gene>
    <name evidence="10" type="ORF">EUBDOL_00330</name>
</gene>
<evidence type="ECO:0000256" key="1">
    <source>
        <dbReference type="ARBA" id="ARBA00004496"/>
    </source>
</evidence>
<evidence type="ECO:0000313" key="10">
    <source>
        <dbReference type="EMBL" id="EDP12084.1"/>
    </source>
</evidence>
<dbReference type="InterPro" id="IPR050438">
    <property type="entry name" value="LMW_PTPase"/>
</dbReference>
<reference evidence="10 11" key="1">
    <citation type="submission" date="2007-09" db="EMBL/GenBank/DDBJ databases">
        <title>Draft genome sequence of Eubacterium dolichum (DSM 3991).</title>
        <authorList>
            <person name="Sudarsanam P."/>
            <person name="Ley R."/>
            <person name="Guruge J."/>
            <person name="Turnbaugh P.J."/>
            <person name="Mahowald M."/>
            <person name="Liep D."/>
            <person name="Gordon J."/>
        </authorList>
    </citation>
    <scope>NUCLEOTIDE SEQUENCE [LARGE SCALE GENOMIC DNA]</scope>
    <source>
        <strain evidence="10 11">DSM 3991</strain>
    </source>
</reference>
<comment type="subcellular location">
    <subcellularLocation>
        <location evidence="1">Cytoplasm</location>
    </subcellularLocation>
</comment>
<dbReference type="InterPro" id="IPR023485">
    <property type="entry name" value="Ptyr_pPase"/>
</dbReference>
<comment type="similarity">
    <text evidence="2">Belongs to the low molecular weight phosphotyrosine protein phosphatase family.</text>
</comment>
<dbReference type="Pfam" id="PF01451">
    <property type="entry name" value="LMWPc"/>
    <property type="match status" value="1"/>
</dbReference>
<evidence type="ECO:0000256" key="6">
    <source>
        <dbReference type="ARBA" id="ARBA00022912"/>
    </source>
</evidence>
<comment type="catalytic activity">
    <reaction evidence="7">
        <text>O-phospho-L-tyrosyl-[protein] + H2O = L-tyrosyl-[protein] + phosphate</text>
        <dbReference type="Rhea" id="RHEA:10684"/>
        <dbReference type="Rhea" id="RHEA-COMP:10136"/>
        <dbReference type="Rhea" id="RHEA-COMP:20101"/>
        <dbReference type="ChEBI" id="CHEBI:15377"/>
        <dbReference type="ChEBI" id="CHEBI:43474"/>
        <dbReference type="ChEBI" id="CHEBI:46858"/>
        <dbReference type="ChEBI" id="CHEBI:61978"/>
        <dbReference type="EC" id="3.1.3.48"/>
    </reaction>
</comment>
<dbReference type="GO" id="GO:0004726">
    <property type="term" value="F:non-membrane spanning protein tyrosine phosphatase activity"/>
    <property type="evidence" value="ECO:0007669"/>
    <property type="project" value="InterPro"/>
</dbReference>
<feature type="domain" description="Phosphotyrosine protein phosphatase I" evidence="9">
    <location>
        <begin position="14"/>
        <end position="159"/>
    </location>
</feature>
<feature type="active site" description="Nucleophile" evidence="8">
    <location>
        <position position="20"/>
    </location>
</feature>
<evidence type="ECO:0000256" key="5">
    <source>
        <dbReference type="ARBA" id="ARBA00022801"/>
    </source>
</evidence>
<dbReference type="EMBL" id="ABAW02000013">
    <property type="protein sequence ID" value="EDP12084.1"/>
    <property type="molecule type" value="Genomic_DNA"/>
</dbReference>
<organism evidence="10 11">
    <name type="scientific">Amedibacillus dolichus DSM 3991</name>
    <dbReference type="NCBI Taxonomy" id="428127"/>
    <lineage>
        <taxon>Bacteria</taxon>
        <taxon>Bacillati</taxon>
        <taxon>Bacillota</taxon>
        <taxon>Erysipelotrichia</taxon>
        <taxon>Erysipelotrichales</taxon>
        <taxon>Erysipelotrichaceae</taxon>
        <taxon>Amedibacillus</taxon>
    </lineage>
</organism>
<keyword evidence="5" id="KW-0378">Hydrolase</keyword>
<dbReference type="HOGENOM" id="CLU_071415_2_3_9"/>
<evidence type="ECO:0000256" key="3">
    <source>
        <dbReference type="ARBA" id="ARBA00013064"/>
    </source>
</evidence>
<dbReference type="Proteomes" id="UP000004090">
    <property type="component" value="Unassembled WGS sequence"/>
</dbReference>
<dbReference type="STRING" id="428127.EUBDOL_00330"/>
<dbReference type="SMART" id="SM00226">
    <property type="entry name" value="LMWPc"/>
    <property type="match status" value="1"/>
</dbReference>
<dbReference type="EC" id="3.1.3.48" evidence="3"/>
<evidence type="ECO:0000256" key="8">
    <source>
        <dbReference type="PIRSR" id="PIRSR617867-1"/>
    </source>
</evidence>
<reference evidence="10 11" key="2">
    <citation type="submission" date="2007-09" db="EMBL/GenBank/DDBJ databases">
        <authorList>
            <person name="Fulton L."/>
            <person name="Clifton S."/>
            <person name="Fulton B."/>
            <person name="Xu J."/>
            <person name="Minx P."/>
            <person name="Pepin K.H."/>
            <person name="Johnson M."/>
            <person name="Thiruvilangam P."/>
            <person name="Bhonagiri V."/>
            <person name="Nash W.E."/>
            <person name="Mardis E.R."/>
            <person name="Wilson R.K."/>
        </authorList>
    </citation>
    <scope>NUCLEOTIDE SEQUENCE [LARGE SCALE GENOMIC DNA]</scope>
    <source>
        <strain evidence="10 11">DSM 3991</strain>
    </source>
</reference>
<evidence type="ECO:0000256" key="2">
    <source>
        <dbReference type="ARBA" id="ARBA00011063"/>
    </source>
</evidence>
<feature type="active site" description="Proton donor" evidence="8">
    <location>
        <position position="135"/>
    </location>
</feature>
<feature type="active site" evidence="8">
    <location>
        <position position="26"/>
    </location>
</feature>
<dbReference type="PANTHER" id="PTHR11717">
    <property type="entry name" value="LOW MOLECULAR WEIGHT PROTEIN TYROSINE PHOSPHATASE"/>
    <property type="match status" value="1"/>
</dbReference>
<sequence length="164" mass="19071">MKNIKNVRSYRNMIHVLFVCHGNICRSTMSQFVMQYLVEAQQLQDQFYIDSAATSREEIGNDVHYGTKAKLREMNIPFTHHAARQMTKKDYTDFDYLIGMDEANLRNMQRISGGDPQHKIYSLLSFAGRRDSIADPWYTGNFDATFQDVWEGCNALLETLKKEL</sequence>
<dbReference type="InterPro" id="IPR036196">
    <property type="entry name" value="Ptyr_pPase_sf"/>
</dbReference>
<dbReference type="InterPro" id="IPR017867">
    <property type="entry name" value="Tyr_phospatase_low_mol_wt"/>
</dbReference>
<evidence type="ECO:0000256" key="4">
    <source>
        <dbReference type="ARBA" id="ARBA00022490"/>
    </source>
</evidence>
<keyword evidence="6" id="KW-0904">Protein phosphatase</keyword>
<dbReference type="eggNOG" id="COG0394">
    <property type="taxonomic scope" value="Bacteria"/>
</dbReference>
<dbReference type="PRINTS" id="PR00719">
    <property type="entry name" value="LMWPTPASE"/>
</dbReference>
<dbReference type="GO" id="GO:0003993">
    <property type="term" value="F:acid phosphatase activity"/>
    <property type="evidence" value="ECO:0007669"/>
    <property type="project" value="InterPro"/>
</dbReference>
<comment type="caution">
    <text evidence="10">The sequence shown here is derived from an EMBL/GenBank/DDBJ whole genome shotgun (WGS) entry which is preliminary data.</text>
</comment>
<name>A8R8K1_9FIRM</name>
<dbReference type="InterPro" id="IPR002115">
    <property type="entry name" value="Tyr_Pase_low_mol_wt_mml"/>
</dbReference>
<evidence type="ECO:0000259" key="9">
    <source>
        <dbReference type="SMART" id="SM00226"/>
    </source>
</evidence>
<dbReference type="CDD" id="cd16343">
    <property type="entry name" value="LMWPTP"/>
    <property type="match status" value="1"/>
</dbReference>
<proteinExistence type="inferred from homology"/>
<protein>
    <recommendedName>
        <fullName evidence="3">protein-tyrosine-phosphatase</fullName>
        <ecNumber evidence="3">3.1.3.48</ecNumber>
    </recommendedName>
</protein>
<accession>A8R8K1</accession>
<dbReference type="GO" id="GO:0005737">
    <property type="term" value="C:cytoplasm"/>
    <property type="evidence" value="ECO:0007669"/>
    <property type="project" value="UniProtKB-SubCell"/>
</dbReference>